<dbReference type="GO" id="GO:0003700">
    <property type="term" value="F:DNA-binding transcription factor activity"/>
    <property type="evidence" value="ECO:0007669"/>
    <property type="project" value="InterPro"/>
</dbReference>
<dbReference type="SUPFAM" id="SSF46689">
    <property type="entry name" value="Homeodomain-like"/>
    <property type="match status" value="2"/>
</dbReference>
<reference evidence="7" key="2">
    <citation type="journal article" date="2021" name="PeerJ">
        <title>Extensive microbial diversity within the chicken gut microbiome revealed by metagenomics and culture.</title>
        <authorList>
            <person name="Gilroy R."/>
            <person name="Ravi A."/>
            <person name="Getino M."/>
            <person name="Pursley I."/>
            <person name="Horton D.L."/>
            <person name="Alikhan N.F."/>
            <person name="Baker D."/>
            <person name="Gharbi K."/>
            <person name="Hall N."/>
            <person name="Watson M."/>
            <person name="Adriaenssens E.M."/>
            <person name="Foster-Nyarko E."/>
            <person name="Jarju S."/>
            <person name="Secka A."/>
            <person name="Antonio M."/>
            <person name="Oren A."/>
            <person name="Chaudhuri R.R."/>
            <person name="La Ragione R."/>
            <person name="Hildebrand F."/>
            <person name="Pallen M.J."/>
        </authorList>
    </citation>
    <scope>NUCLEOTIDE SEQUENCE</scope>
    <source>
        <strain evidence="7">6086</strain>
    </source>
</reference>
<dbReference type="InterPro" id="IPR014710">
    <property type="entry name" value="RmlC-like_jellyroll"/>
</dbReference>
<dbReference type="InterPro" id="IPR037923">
    <property type="entry name" value="HTH-like"/>
</dbReference>
<name>A0A9D1K2M0_9FIRM</name>
<evidence type="ECO:0000256" key="1">
    <source>
        <dbReference type="ARBA" id="ARBA00022490"/>
    </source>
</evidence>
<dbReference type="InterPro" id="IPR020449">
    <property type="entry name" value="Tscrpt_reg_AraC-type_HTH"/>
</dbReference>
<organism evidence="7 8">
    <name type="scientific">Candidatus Caccousia stercoris</name>
    <dbReference type="NCBI Taxonomy" id="2840723"/>
    <lineage>
        <taxon>Bacteria</taxon>
        <taxon>Bacillati</taxon>
        <taxon>Bacillota</taxon>
        <taxon>Clostridia</taxon>
        <taxon>Eubacteriales</taxon>
        <taxon>Oscillospiraceae</taxon>
        <taxon>Oscillospiraceae incertae sedis</taxon>
        <taxon>Candidatus Caccousia</taxon>
    </lineage>
</organism>
<keyword evidence="4" id="KW-0010">Activator</keyword>
<dbReference type="Gene3D" id="1.10.10.60">
    <property type="entry name" value="Homeodomain-like"/>
    <property type="match status" value="2"/>
</dbReference>
<dbReference type="AlphaFoldDB" id="A0A9D1K2M0"/>
<accession>A0A9D1K2M0</accession>
<evidence type="ECO:0000256" key="3">
    <source>
        <dbReference type="ARBA" id="ARBA00023125"/>
    </source>
</evidence>
<keyword evidence="5" id="KW-0804">Transcription</keyword>
<evidence type="ECO:0000259" key="6">
    <source>
        <dbReference type="PROSITE" id="PS01124"/>
    </source>
</evidence>
<dbReference type="Proteomes" id="UP000824141">
    <property type="component" value="Unassembled WGS sequence"/>
</dbReference>
<evidence type="ECO:0000256" key="5">
    <source>
        <dbReference type="ARBA" id="ARBA00023163"/>
    </source>
</evidence>
<gene>
    <name evidence="7" type="ORF">IAD03_02720</name>
</gene>
<reference evidence="7" key="1">
    <citation type="submission" date="2020-10" db="EMBL/GenBank/DDBJ databases">
        <authorList>
            <person name="Gilroy R."/>
        </authorList>
    </citation>
    <scope>NUCLEOTIDE SEQUENCE</scope>
    <source>
        <strain evidence="7">6086</strain>
    </source>
</reference>
<protein>
    <submittedName>
        <fullName evidence="7">AraC family transcriptional regulator</fullName>
    </submittedName>
</protein>
<dbReference type="Pfam" id="PF07883">
    <property type="entry name" value="Cupin_2"/>
    <property type="match status" value="1"/>
</dbReference>
<evidence type="ECO:0000256" key="2">
    <source>
        <dbReference type="ARBA" id="ARBA00023015"/>
    </source>
</evidence>
<proteinExistence type="predicted"/>
<dbReference type="SUPFAM" id="SSF51215">
    <property type="entry name" value="Regulatory protein AraC"/>
    <property type="match status" value="1"/>
</dbReference>
<comment type="caution">
    <text evidence="7">The sequence shown here is derived from an EMBL/GenBank/DDBJ whole genome shotgun (WGS) entry which is preliminary data.</text>
</comment>
<dbReference type="PANTHER" id="PTHR46796">
    <property type="entry name" value="HTH-TYPE TRANSCRIPTIONAL ACTIVATOR RHAS-RELATED"/>
    <property type="match status" value="1"/>
</dbReference>
<dbReference type="Gene3D" id="2.60.120.10">
    <property type="entry name" value="Jelly Rolls"/>
    <property type="match status" value="1"/>
</dbReference>
<keyword evidence="2" id="KW-0805">Transcription regulation</keyword>
<dbReference type="EMBL" id="DVJM01000046">
    <property type="protein sequence ID" value="HIS78263.1"/>
    <property type="molecule type" value="Genomic_DNA"/>
</dbReference>
<dbReference type="PROSITE" id="PS01124">
    <property type="entry name" value="HTH_ARAC_FAMILY_2"/>
    <property type="match status" value="1"/>
</dbReference>
<dbReference type="InterPro" id="IPR018060">
    <property type="entry name" value="HTH_AraC"/>
</dbReference>
<dbReference type="PROSITE" id="PS00041">
    <property type="entry name" value="HTH_ARAC_FAMILY_1"/>
    <property type="match status" value="1"/>
</dbReference>
<keyword evidence="3" id="KW-0238">DNA-binding</keyword>
<evidence type="ECO:0000313" key="8">
    <source>
        <dbReference type="Proteomes" id="UP000824141"/>
    </source>
</evidence>
<dbReference type="GO" id="GO:0043565">
    <property type="term" value="F:sequence-specific DNA binding"/>
    <property type="evidence" value="ECO:0007669"/>
    <property type="project" value="InterPro"/>
</dbReference>
<dbReference type="Pfam" id="PF12833">
    <property type="entry name" value="HTH_18"/>
    <property type="match status" value="1"/>
</dbReference>
<dbReference type="PRINTS" id="PR00032">
    <property type="entry name" value="HTHARAC"/>
</dbReference>
<feature type="domain" description="HTH araC/xylS-type" evidence="6">
    <location>
        <begin position="183"/>
        <end position="281"/>
    </location>
</feature>
<dbReference type="SMART" id="SM00342">
    <property type="entry name" value="HTH_ARAC"/>
    <property type="match status" value="1"/>
</dbReference>
<dbReference type="InterPro" id="IPR013096">
    <property type="entry name" value="Cupin_2"/>
</dbReference>
<dbReference type="InterPro" id="IPR009057">
    <property type="entry name" value="Homeodomain-like_sf"/>
</dbReference>
<keyword evidence="1" id="KW-0963">Cytoplasm</keyword>
<evidence type="ECO:0000313" key="7">
    <source>
        <dbReference type="EMBL" id="HIS78263.1"/>
    </source>
</evidence>
<dbReference type="PANTHER" id="PTHR46796:SF13">
    <property type="entry name" value="HTH-TYPE TRANSCRIPTIONAL ACTIVATOR RHAS"/>
    <property type="match status" value="1"/>
</dbReference>
<evidence type="ECO:0000256" key="4">
    <source>
        <dbReference type="ARBA" id="ARBA00023159"/>
    </source>
</evidence>
<dbReference type="InterPro" id="IPR050204">
    <property type="entry name" value="AraC_XylS_family_regulators"/>
</dbReference>
<sequence>MRYLAAHERASRGTFDFPIELYHVDISHPRYEMPFHWHMEAELLFVLEGEFALSVEGTEYDAHPGDCFFLPGGAIHGGSPDHCVYECLVFDMDRFLPESAVCRRKYAAALGDGAHIRTHLPAKSRAAQAALSLFFSMEKEQPGYEFVTTGLLWQFFGLIVQEKLFVPDSEESRIGRQRADQMKSVLRRIRRDYASPLTLDDLAAEAGMNPRYFCRVFRQMTGRTPIDYLNYYRIECAAELLCTEGDSVTDVALACGFNDPGYFARLFRRHKGMSAAAYRRQYGEYLPPKQEESGNEPV</sequence>
<dbReference type="InterPro" id="IPR018062">
    <property type="entry name" value="HTH_AraC-typ_CS"/>
</dbReference>